<keyword evidence="3" id="KW-1185">Reference proteome</keyword>
<feature type="transmembrane region" description="Helical" evidence="1">
    <location>
        <begin position="36"/>
        <end position="57"/>
    </location>
</feature>
<evidence type="ECO:0000313" key="3">
    <source>
        <dbReference type="Proteomes" id="UP000655751"/>
    </source>
</evidence>
<keyword evidence="1" id="KW-0812">Transmembrane</keyword>
<dbReference type="RefSeq" id="WP_196149206.1">
    <property type="nucleotide sequence ID" value="NZ_JADMLG010000004.1"/>
</dbReference>
<name>A0A931IAE8_9NOCA</name>
<protein>
    <submittedName>
        <fullName evidence="2">Uncharacterized protein</fullName>
    </submittedName>
</protein>
<sequence>MSNSVFRLGLAVLIGFGVYAGVGLLLGGRPDTAGEWLSAGIKSLWVIALAAGTVEWLNRRKRSKAAQETSER</sequence>
<comment type="caution">
    <text evidence="2">The sequence shown here is derived from an EMBL/GenBank/DDBJ whole genome shotgun (WGS) entry which is preliminary data.</text>
</comment>
<proteinExistence type="predicted"/>
<evidence type="ECO:0000256" key="1">
    <source>
        <dbReference type="SAM" id="Phobius"/>
    </source>
</evidence>
<organism evidence="2 3">
    <name type="scientific">Nocardia bovistercoris</name>
    <dbReference type="NCBI Taxonomy" id="2785916"/>
    <lineage>
        <taxon>Bacteria</taxon>
        <taxon>Bacillati</taxon>
        <taxon>Actinomycetota</taxon>
        <taxon>Actinomycetes</taxon>
        <taxon>Mycobacteriales</taxon>
        <taxon>Nocardiaceae</taxon>
        <taxon>Nocardia</taxon>
    </lineage>
</organism>
<accession>A0A931IAE8</accession>
<keyword evidence="1" id="KW-0472">Membrane</keyword>
<dbReference type="AlphaFoldDB" id="A0A931IAE8"/>
<evidence type="ECO:0000313" key="2">
    <source>
        <dbReference type="EMBL" id="MBH0776848.1"/>
    </source>
</evidence>
<dbReference type="Proteomes" id="UP000655751">
    <property type="component" value="Unassembled WGS sequence"/>
</dbReference>
<keyword evidence="1" id="KW-1133">Transmembrane helix</keyword>
<dbReference type="EMBL" id="JADMLG010000004">
    <property type="protein sequence ID" value="MBH0776848.1"/>
    <property type="molecule type" value="Genomic_DNA"/>
</dbReference>
<gene>
    <name evidence="2" type="ORF">IT779_11190</name>
</gene>
<reference evidence="2" key="1">
    <citation type="submission" date="2020-11" db="EMBL/GenBank/DDBJ databases">
        <title>Nocardia NEAU-351.nov., a novel actinomycete isolated from the cow dung.</title>
        <authorList>
            <person name="Zhang X."/>
        </authorList>
    </citation>
    <scope>NUCLEOTIDE SEQUENCE</scope>
    <source>
        <strain evidence="2">NEAU-351</strain>
    </source>
</reference>